<dbReference type="InterPro" id="IPR036388">
    <property type="entry name" value="WH-like_DNA-bd_sf"/>
</dbReference>
<dbReference type="Pfam" id="PF01638">
    <property type="entry name" value="HxlR"/>
    <property type="match status" value="1"/>
</dbReference>
<dbReference type="GO" id="GO:0003677">
    <property type="term" value="F:DNA binding"/>
    <property type="evidence" value="ECO:0007669"/>
    <property type="project" value="UniProtKB-KW"/>
</dbReference>
<accession>A0A554RNZ8</accession>
<keyword evidence="1" id="KW-0805">Transcription regulation</keyword>
<dbReference type="InterPro" id="IPR036390">
    <property type="entry name" value="WH_DNA-bd_sf"/>
</dbReference>
<gene>
    <name evidence="6" type="ORF">FNM00_16410</name>
</gene>
<dbReference type="PROSITE" id="PS51118">
    <property type="entry name" value="HTH_HXLR"/>
    <property type="match status" value="1"/>
</dbReference>
<dbReference type="PANTHER" id="PTHR33204:SF18">
    <property type="entry name" value="TRANSCRIPTIONAL REGULATORY PROTEIN"/>
    <property type="match status" value="1"/>
</dbReference>
<evidence type="ECO:0000256" key="3">
    <source>
        <dbReference type="ARBA" id="ARBA00023163"/>
    </source>
</evidence>
<evidence type="ECO:0000259" key="5">
    <source>
        <dbReference type="PROSITE" id="PS51118"/>
    </source>
</evidence>
<evidence type="ECO:0000256" key="2">
    <source>
        <dbReference type="ARBA" id="ARBA00023125"/>
    </source>
</evidence>
<dbReference type="InterPro" id="IPR002577">
    <property type="entry name" value="HTH_HxlR"/>
</dbReference>
<dbReference type="PANTHER" id="PTHR33204">
    <property type="entry name" value="TRANSCRIPTIONAL REGULATOR, MARR FAMILY"/>
    <property type="match status" value="1"/>
</dbReference>
<dbReference type="Gene3D" id="1.10.10.10">
    <property type="entry name" value="Winged helix-like DNA-binding domain superfamily/Winged helix DNA-binding domain"/>
    <property type="match status" value="1"/>
</dbReference>
<dbReference type="AlphaFoldDB" id="A0A554RNZ8"/>
<dbReference type="CDD" id="cd00090">
    <property type="entry name" value="HTH_ARSR"/>
    <property type="match status" value="1"/>
</dbReference>
<evidence type="ECO:0000256" key="4">
    <source>
        <dbReference type="SAM" id="MobiDB-lite"/>
    </source>
</evidence>
<keyword evidence="7" id="KW-1185">Reference proteome</keyword>
<organism evidence="6 7">
    <name type="scientific">Aeromicrobium piscarium</name>
    <dbReference type="NCBI Taxonomy" id="2590901"/>
    <lineage>
        <taxon>Bacteria</taxon>
        <taxon>Bacillati</taxon>
        <taxon>Actinomycetota</taxon>
        <taxon>Actinomycetes</taxon>
        <taxon>Propionibacteriales</taxon>
        <taxon>Nocardioidaceae</taxon>
        <taxon>Aeromicrobium</taxon>
    </lineage>
</organism>
<evidence type="ECO:0000313" key="6">
    <source>
        <dbReference type="EMBL" id="TSD55839.1"/>
    </source>
</evidence>
<dbReference type="EMBL" id="VLNT01000020">
    <property type="protein sequence ID" value="TSD55839.1"/>
    <property type="molecule type" value="Genomic_DNA"/>
</dbReference>
<keyword evidence="2" id="KW-0238">DNA-binding</keyword>
<dbReference type="Proteomes" id="UP000316988">
    <property type="component" value="Unassembled WGS sequence"/>
</dbReference>
<dbReference type="OrthoDB" id="370168at2"/>
<reference evidence="6 7" key="1">
    <citation type="submission" date="2019-07" db="EMBL/GenBank/DDBJ databases">
        <authorList>
            <person name="Zhao L.H."/>
        </authorList>
    </citation>
    <scope>NUCLEOTIDE SEQUENCE [LARGE SCALE GENOMIC DNA]</scope>
    <source>
        <strain evidence="6 7">Co35</strain>
    </source>
</reference>
<dbReference type="InterPro" id="IPR011991">
    <property type="entry name" value="ArsR-like_HTH"/>
</dbReference>
<sequence length="127" mass="14047">MIREDAVSEEPDFDPYHPDCPSRQLVDRVGDRWTILVTGVLSDGPARYGEIAASVGGISPKMLSHTLKALERDGLVTRKAYAEVPPRVVYELTDLGRTLRPVLLSVEAWARENAPAVLSARERYDAS</sequence>
<proteinExistence type="predicted"/>
<evidence type="ECO:0000313" key="7">
    <source>
        <dbReference type="Proteomes" id="UP000316988"/>
    </source>
</evidence>
<evidence type="ECO:0000256" key="1">
    <source>
        <dbReference type="ARBA" id="ARBA00023015"/>
    </source>
</evidence>
<dbReference type="SUPFAM" id="SSF46785">
    <property type="entry name" value="Winged helix' DNA-binding domain"/>
    <property type="match status" value="1"/>
</dbReference>
<protein>
    <submittedName>
        <fullName evidence="6">Helix-turn-helix transcriptional regulator</fullName>
    </submittedName>
</protein>
<name>A0A554RNZ8_9ACTN</name>
<keyword evidence="3" id="KW-0804">Transcription</keyword>
<comment type="caution">
    <text evidence="6">The sequence shown here is derived from an EMBL/GenBank/DDBJ whole genome shotgun (WGS) entry which is preliminary data.</text>
</comment>
<feature type="domain" description="HTH hxlR-type" evidence="5">
    <location>
        <begin position="20"/>
        <end position="118"/>
    </location>
</feature>
<feature type="region of interest" description="Disordered" evidence="4">
    <location>
        <begin position="1"/>
        <end position="21"/>
    </location>
</feature>
<dbReference type="RefSeq" id="WP_143914620.1">
    <property type="nucleotide sequence ID" value="NZ_VLNT01000020.1"/>
</dbReference>